<sequence length="150" mass="16596">MRQNTAVPAKRLFVPFLLSLVLLASCSGQPAYSSAPVAGSEVIIDAASLIPDTPRFFTYRYQGKSVNFFVVRYGERVLSFLDACVTCYRSKQGYRFTEGSFVCRDCGKAYVLPEMETGFGGCFPIKVRGTLKDGRYRIPLASLEKASSVF</sequence>
<gene>
    <name evidence="3" type="ORF">K8I29_03890</name>
</gene>
<keyword evidence="1" id="KW-0732">Signal</keyword>
<feature type="signal peptide" evidence="1">
    <location>
        <begin position="1"/>
        <end position="24"/>
    </location>
</feature>
<evidence type="ECO:0000313" key="3">
    <source>
        <dbReference type="EMBL" id="MBZ0155341.1"/>
    </source>
</evidence>
<dbReference type="Pfam" id="PF10080">
    <property type="entry name" value="FtrD-like"/>
    <property type="match status" value="1"/>
</dbReference>
<proteinExistence type="predicted"/>
<comment type="caution">
    <text evidence="3">The sequence shown here is derived from an EMBL/GenBank/DDBJ whole genome shotgun (WGS) entry which is preliminary data.</text>
</comment>
<name>A0A953LVX4_9BACT</name>
<dbReference type="InterPro" id="IPR018758">
    <property type="entry name" value="FtrD-like"/>
</dbReference>
<accession>A0A953LVX4</accession>
<dbReference type="PROSITE" id="PS51257">
    <property type="entry name" value="PROKAR_LIPOPROTEIN"/>
    <property type="match status" value="1"/>
</dbReference>
<dbReference type="Proteomes" id="UP000705867">
    <property type="component" value="Unassembled WGS sequence"/>
</dbReference>
<evidence type="ECO:0000256" key="1">
    <source>
        <dbReference type="SAM" id="SignalP"/>
    </source>
</evidence>
<dbReference type="AlphaFoldDB" id="A0A953LVX4"/>
<evidence type="ECO:0000313" key="4">
    <source>
        <dbReference type="Proteomes" id="UP000705867"/>
    </source>
</evidence>
<feature type="domain" description="Membrane iron-sulfur containing protein FtrD-like" evidence="2">
    <location>
        <begin position="55"/>
        <end position="150"/>
    </location>
</feature>
<evidence type="ECO:0000259" key="2">
    <source>
        <dbReference type="Pfam" id="PF10080"/>
    </source>
</evidence>
<protein>
    <submittedName>
        <fullName evidence="3">DUF2318 domain-containing protein</fullName>
    </submittedName>
</protein>
<dbReference type="EMBL" id="JAIOIV010000028">
    <property type="protein sequence ID" value="MBZ0155341.1"/>
    <property type="molecule type" value="Genomic_DNA"/>
</dbReference>
<reference evidence="3" key="2">
    <citation type="submission" date="2021-08" db="EMBL/GenBank/DDBJ databases">
        <authorList>
            <person name="Dalcin Martins P."/>
        </authorList>
    </citation>
    <scope>NUCLEOTIDE SEQUENCE</scope>
    <source>
        <strain evidence="3">MAG_39</strain>
    </source>
</reference>
<reference evidence="3" key="1">
    <citation type="journal article" date="2021" name="bioRxiv">
        <title>Unraveling nitrogen, sulfur and carbon metabolic pathways and microbial community transcriptional responses to substrate deprivation and toxicity stresses in a bioreactor mimicking anoxic brackish coastal sediment conditions.</title>
        <authorList>
            <person name="Martins P.D."/>
            <person name="Echeveste M.J."/>
            <person name="Arshad A."/>
            <person name="Kurth J."/>
            <person name="Ouboter H."/>
            <person name="Jetten M.S.M."/>
            <person name="Welte C.U."/>
        </authorList>
    </citation>
    <scope>NUCLEOTIDE SEQUENCE</scope>
    <source>
        <strain evidence="3">MAG_39</strain>
    </source>
</reference>
<organism evidence="3 4">
    <name type="scientific">Candidatus Nitrobium versatile</name>
    <dbReference type="NCBI Taxonomy" id="2884831"/>
    <lineage>
        <taxon>Bacteria</taxon>
        <taxon>Pseudomonadati</taxon>
        <taxon>Nitrospirota</taxon>
        <taxon>Nitrospiria</taxon>
        <taxon>Nitrospirales</taxon>
        <taxon>Nitrospiraceae</taxon>
        <taxon>Candidatus Nitrobium</taxon>
    </lineage>
</organism>
<feature type="chain" id="PRO_5037002173" evidence="1">
    <location>
        <begin position="25"/>
        <end position="150"/>
    </location>
</feature>